<dbReference type="RefSeq" id="WP_078687609.1">
    <property type="nucleotide sequence ID" value="NZ_FNWT01000007.1"/>
</dbReference>
<dbReference type="PROSITE" id="PS50052">
    <property type="entry name" value="GUANYLATE_KINASE_2"/>
    <property type="match status" value="1"/>
</dbReference>
<evidence type="ECO:0000256" key="11">
    <source>
        <dbReference type="HAMAP-Rule" id="MF_00328"/>
    </source>
</evidence>
<dbReference type="SMART" id="SM00072">
    <property type="entry name" value="GuKc"/>
    <property type="match status" value="1"/>
</dbReference>
<dbReference type="SUPFAM" id="SSF52540">
    <property type="entry name" value="P-loop containing nucleoside triphosphate hydrolases"/>
    <property type="match status" value="1"/>
</dbReference>
<keyword evidence="11" id="KW-0963">Cytoplasm</keyword>
<feature type="domain" description="Guanylate kinase-like" evidence="12">
    <location>
        <begin position="4"/>
        <end position="182"/>
    </location>
</feature>
<dbReference type="PANTHER" id="PTHR23117">
    <property type="entry name" value="GUANYLATE KINASE-RELATED"/>
    <property type="match status" value="1"/>
</dbReference>
<keyword evidence="7 11" id="KW-0418">Kinase</keyword>
<evidence type="ECO:0000256" key="1">
    <source>
        <dbReference type="ARBA" id="ARBA00003531"/>
    </source>
</evidence>
<organism evidence="13 14">
    <name type="scientific">Parafannyhessea umbonata</name>
    <dbReference type="NCBI Taxonomy" id="604330"/>
    <lineage>
        <taxon>Bacteria</taxon>
        <taxon>Bacillati</taxon>
        <taxon>Actinomycetota</taxon>
        <taxon>Coriobacteriia</taxon>
        <taxon>Coriobacteriales</taxon>
        <taxon>Atopobiaceae</taxon>
        <taxon>Parafannyhessea</taxon>
    </lineage>
</organism>
<dbReference type="GO" id="GO:0005524">
    <property type="term" value="F:ATP binding"/>
    <property type="evidence" value="ECO:0007669"/>
    <property type="project" value="UniProtKB-UniRule"/>
</dbReference>
<dbReference type="PANTHER" id="PTHR23117:SF13">
    <property type="entry name" value="GUANYLATE KINASE"/>
    <property type="match status" value="1"/>
</dbReference>
<dbReference type="FunFam" id="3.30.63.10:FF:000002">
    <property type="entry name" value="Guanylate kinase 1"/>
    <property type="match status" value="1"/>
</dbReference>
<keyword evidence="8 11" id="KW-0067">ATP-binding</keyword>
<dbReference type="HAMAP" id="MF_00328">
    <property type="entry name" value="Guanylate_kinase"/>
    <property type="match status" value="1"/>
</dbReference>
<dbReference type="Gene3D" id="3.40.50.300">
    <property type="entry name" value="P-loop containing nucleotide triphosphate hydrolases"/>
    <property type="match status" value="1"/>
</dbReference>
<dbReference type="Gene3D" id="3.30.63.10">
    <property type="entry name" value="Guanylate Kinase phosphate binding domain"/>
    <property type="match status" value="1"/>
</dbReference>
<dbReference type="Proteomes" id="UP000199128">
    <property type="component" value="Unassembled WGS sequence"/>
</dbReference>
<comment type="subcellular location">
    <subcellularLocation>
        <location evidence="11">Cytoplasm</location>
    </subcellularLocation>
</comment>
<protein>
    <recommendedName>
        <fullName evidence="4 11">Guanylate kinase</fullName>
        <ecNumber evidence="3 11">2.7.4.8</ecNumber>
    </recommendedName>
    <alternativeName>
        <fullName evidence="9 11">GMP kinase</fullName>
    </alternativeName>
</protein>
<dbReference type="InterPro" id="IPR017665">
    <property type="entry name" value="Guanylate_kinase"/>
</dbReference>
<evidence type="ECO:0000256" key="3">
    <source>
        <dbReference type="ARBA" id="ARBA00012961"/>
    </source>
</evidence>
<evidence type="ECO:0000256" key="10">
    <source>
        <dbReference type="ARBA" id="ARBA00048594"/>
    </source>
</evidence>
<proteinExistence type="inferred from homology"/>
<dbReference type="Pfam" id="PF00625">
    <property type="entry name" value="Guanylate_kin"/>
    <property type="match status" value="1"/>
</dbReference>
<evidence type="ECO:0000259" key="12">
    <source>
        <dbReference type="PROSITE" id="PS50052"/>
    </source>
</evidence>
<dbReference type="InterPro" id="IPR008144">
    <property type="entry name" value="Guanylate_kin-like_dom"/>
</dbReference>
<evidence type="ECO:0000256" key="5">
    <source>
        <dbReference type="ARBA" id="ARBA00022679"/>
    </source>
</evidence>
<accession>A0A1H9QD20</accession>
<evidence type="ECO:0000256" key="6">
    <source>
        <dbReference type="ARBA" id="ARBA00022741"/>
    </source>
</evidence>
<sequence>MSTPRLFVISGPSGAGKGTLLSLVREQRPDLGLTVSATTRSPRPGDVNGVTYHFLTDSEFVSKVEAGEFLEWADVHGHKYGTLKSEVDSRIADGKSVILEIDVQGAFNVKRIYPSAVLIFIEPPSLEVLERRLRGRGTEDEASVELRLTNARREMDLADRYDARVVNDDLDRAAAELARIFDHYETNGGNS</sequence>
<dbReference type="InterPro" id="IPR020590">
    <property type="entry name" value="Guanylate_kinase_CS"/>
</dbReference>
<feature type="binding site" evidence="11">
    <location>
        <begin position="11"/>
        <end position="18"/>
    </location>
    <ligand>
        <name>ATP</name>
        <dbReference type="ChEBI" id="CHEBI:30616"/>
    </ligand>
</feature>
<evidence type="ECO:0000256" key="4">
    <source>
        <dbReference type="ARBA" id="ARBA00016296"/>
    </source>
</evidence>
<dbReference type="NCBIfam" id="TIGR03263">
    <property type="entry name" value="guanyl_kin"/>
    <property type="match status" value="1"/>
</dbReference>
<gene>
    <name evidence="11" type="primary">gmk</name>
    <name evidence="13" type="ORF">SAMN05216446_1408</name>
</gene>
<evidence type="ECO:0000256" key="7">
    <source>
        <dbReference type="ARBA" id="ARBA00022777"/>
    </source>
</evidence>
<dbReference type="InterPro" id="IPR008145">
    <property type="entry name" value="GK/Ca_channel_bsu"/>
</dbReference>
<dbReference type="CDD" id="cd00071">
    <property type="entry name" value="GMPK"/>
    <property type="match status" value="1"/>
</dbReference>
<keyword evidence="6 11" id="KW-0547">Nucleotide-binding</keyword>
<dbReference type="InterPro" id="IPR027417">
    <property type="entry name" value="P-loop_NTPase"/>
</dbReference>
<comment type="catalytic activity">
    <reaction evidence="10 11">
        <text>GMP + ATP = GDP + ADP</text>
        <dbReference type="Rhea" id="RHEA:20780"/>
        <dbReference type="ChEBI" id="CHEBI:30616"/>
        <dbReference type="ChEBI" id="CHEBI:58115"/>
        <dbReference type="ChEBI" id="CHEBI:58189"/>
        <dbReference type="ChEBI" id="CHEBI:456216"/>
        <dbReference type="EC" id="2.7.4.8"/>
    </reaction>
</comment>
<dbReference type="AlphaFoldDB" id="A0A1H9QD20"/>
<dbReference type="EMBL" id="FOGP01000005">
    <property type="protein sequence ID" value="SER58431.1"/>
    <property type="molecule type" value="Genomic_DNA"/>
</dbReference>
<reference evidence="14" key="1">
    <citation type="submission" date="2016-10" db="EMBL/GenBank/DDBJ databases">
        <authorList>
            <person name="Varghese N."/>
            <person name="Submissions S."/>
        </authorList>
    </citation>
    <scope>NUCLEOTIDE SEQUENCE [LARGE SCALE GENOMIC DNA]</scope>
    <source>
        <strain evidence="14">KHGC19</strain>
    </source>
</reference>
<keyword evidence="5 11" id="KW-0808">Transferase</keyword>
<comment type="function">
    <text evidence="1 11">Essential for recycling GMP and indirectly, cGMP.</text>
</comment>
<name>A0A1H9QD20_9ACTN</name>
<comment type="similarity">
    <text evidence="2 11">Belongs to the guanylate kinase family.</text>
</comment>
<dbReference type="GO" id="GO:0004385">
    <property type="term" value="F:GMP kinase activity"/>
    <property type="evidence" value="ECO:0007669"/>
    <property type="project" value="UniProtKB-UniRule"/>
</dbReference>
<evidence type="ECO:0000256" key="9">
    <source>
        <dbReference type="ARBA" id="ARBA00030128"/>
    </source>
</evidence>
<dbReference type="GO" id="GO:0005829">
    <property type="term" value="C:cytosol"/>
    <property type="evidence" value="ECO:0007669"/>
    <property type="project" value="TreeGrafter"/>
</dbReference>
<evidence type="ECO:0000313" key="14">
    <source>
        <dbReference type="Proteomes" id="UP000199128"/>
    </source>
</evidence>
<dbReference type="PROSITE" id="PS00856">
    <property type="entry name" value="GUANYLATE_KINASE_1"/>
    <property type="match status" value="1"/>
</dbReference>
<evidence type="ECO:0000256" key="8">
    <source>
        <dbReference type="ARBA" id="ARBA00022840"/>
    </source>
</evidence>
<evidence type="ECO:0000313" key="13">
    <source>
        <dbReference type="EMBL" id="SER58431.1"/>
    </source>
</evidence>
<dbReference type="EC" id="2.7.4.8" evidence="3 11"/>
<evidence type="ECO:0000256" key="2">
    <source>
        <dbReference type="ARBA" id="ARBA00005790"/>
    </source>
</evidence>